<protein>
    <submittedName>
        <fullName evidence="8">Dihydroorotate dehydrogenase</fullName>
    </submittedName>
</protein>
<dbReference type="SUPFAM" id="SSF51395">
    <property type="entry name" value="FMN-linked oxidoreductases"/>
    <property type="match status" value="1"/>
</dbReference>
<keyword evidence="6" id="KW-0560">Oxidoreductase</keyword>
<comment type="caution">
    <text evidence="8">The sequence shown here is derived from an EMBL/GenBank/DDBJ whole genome shotgun (WGS) entry which is preliminary data.</text>
</comment>
<evidence type="ECO:0000256" key="3">
    <source>
        <dbReference type="ARBA" id="ARBA00022630"/>
    </source>
</evidence>
<proteinExistence type="predicted"/>
<evidence type="ECO:0000256" key="6">
    <source>
        <dbReference type="ARBA" id="ARBA00023002"/>
    </source>
</evidence>
<keyword evidence="3" id="KW-0285">Flavoprotein</keyword>
<comment type="cofactor">
    <cofactor evidence="1">
        <name>FMN</name>
        <dbReference type="ChEBI" id="CHEBI:58210"/>
    </cofactor>
</comment>
<dbReference type="Gene3D" id="2.30.26.10">
    <property type="entry name" value="Dihydroorotate Dehydrogenase A, chain A, domain 2"/>
    <property type="match status" value="1"/>
</dbReference>
<dbReference type="InterPro" id="IPR050074">
    <property type="entry name" value="DHO_dehydrogenase"/>
</dbReference>
<evidence type="ECO:0000256" key="4">
    <source>
        <dbReference type="ARBA" id="ARBA00022643"/>
    </source>
</evidence>
<evidence type="ECO:0000256" key="2">
    <source>
        <dbReference type="ARBA" id="ARBA00004725"/>
    </source>
</evidence>
<dbReference type="InterPro" id="IPR023359">
    <property type="entry name" value="Dihydro_DH_chainA_dom2"/>
</dbReference>
<keyword evidence="5" id="KW-0665">Pyrimidine biosynthesis</keyword>
<keyword evidence="4" id="KW-0288">FMN</keyword>
<dbReference type="GO" id="GO:0006221">
    <property type="term" value="P:pyrimidine nucleotide biosynthetic process"/>
    <property type="evidence" value="ECO:0007669"/>
    <property type="project" value="UniProtKB-KW"/>
</dbReference>
<dbReference type="InterPro" id="IPR013785">
    <property type="entry name" value="Aldolase_TIM"/>
</dbReference>
<dbReference type="GO" id="GO:0004152">
    <property type="term" value="F:dihydroorotate dehydrogenase activity"/>
    <property type="evidence" value="ECO:0007669"/>
    <property type="project" value="TreeGrafter"/>
</dbReference>
<comment type="pathway">
    <text evidence="2">Pyrimidine metabolism; UMP biosynthesis via de novo pathway.</text>
</comment>
<dbReference type="Gene3D" id="3.20.20.70">
    <property type="entry name" value="Aldolase class I"/>
    <property type="match status" value="1"/>
</dbReference>
<evidence type="ECO:0000256" key="5">
    <source>
        <dbReference type="ARBA" id="ARBA00022975"/>
    </source>
</evidence>
<name>A0A2M7RKQ2_9BACT</name>
<accession>A0A2M7RKQ2</accession>
<dbReference type="GO" id="GO:0005737">
    <property type="term" value="C:cytoplasm"/>
    <property type="evidence" value="ECO:0007669"/>
    <property type="project" value="InterPro"/>
</dbReference>
<evidence type="ECO:0000313" key="9">
    <source>
        <dbReference type="Proteomes" id="UP000230779"/>
    </source>
</evidence>
<dbReference type="InterPro" id="IPR005720">
    <property type="entry name" value="Dihydroorotate_DH_cat"/>
</dbReference>
<dbReference type="PANTHER" id="PTHR48109">
    <property type="entry name" value="DIHYDROOROTATE DEHYDROGENASE (QUINONE), MITOCHONDRIAL-RELATED"/>
    <property type="match status" value="1"/>
</dbReference>
<feature type="non-terminal residue" evidence="8">
    <location>
        <position position="1"/>
    </location>
</feature>
<dbReference type="EMBL" id="PFMD01000001">
    <property type="protein sequence ID" value="PIY97345.1"/>
    <property type="molecule type" value="Genomic_DNA"/>
</dbReference>
<gene>
    <name evidence="8" type="ORF">COY66_00005</name>
</gene>
<dbReference type="PANTHER" id="PTHR48109:SF1">
    <property type="entry name" value="DIHYDROOROTATE DEHYDROGENASE (FUMARATE)"/>
    <property type="match status" value="1"/>
</dbReference>
<sequence length="122" mass="12929">GADAITAVNTMGPGIHLDIQARKPVLHFGKGGVSGPALRPIAVRCISDIYKSVKIPIIGCGGVTCGRDAVEMFMVGASAVQIGTGVYYRGVEVFRLVSEEIKTFMEEEGFNSIKEMVGIVNN</sequence>
<organism evidence="8 9">
    <name type="scientific">Candidatus Kerfeldbacteria bacterium CG_4_10_14_0_8_um_filter_42_10</name>
    <dbReference type="NCBI Taxonomy" id="2014248"/>
    <lineage>
        <taxon>Bacteria</taxon>
        <taxon>Candidatus Kerfeldiibacteriota</taxon>
    </lineage>
</organism>
<evidence type="ECO:0000259" key="7">
    <source>
        <dbReference type="Pfam" id="PF01180"/>
    </source>
</evidence>
<feature type="domain" description="Dihydroorotate dehydrogenase catalytic" evidence="7">
    <location>
        <begin position="3"/>
        <end position="105"/>
    </location>
</feature>
<dbReference type="AlphaFoldDB" id="A0A2M7RKQ2"/>
<dbReference type="Pfam" id="PF01180">
    <property type="entry name" value="DHO_dh"/>
    <property type="match status" value="1"/>
</dbReference>
<dbReference type="Proteomes" id="UP000230779">
    <property type="component" value="Unassembled WGS sequence"/>
</dbReference>
<dbReference type="GO" id="GO:0006207">
    <property type="term" value="P:'de novo' pyrimidine nucleobase biosynthetic process"/>
    <property type="evidence" value="ECO:0007669"/>
    <property type="project" value="TreeGrafter"/>
</dbReference>
<evidence type="ECO:0000313" key="8">
    <source>
        <dbReference type="EMBL" id="PIY97345.1"/>
    </source>
</evidence>
<reference evidence="8 9" key="1">
    <citation type="submission" date="2017-09" db="EMBL/GenBank/DDBJ databases">
        <title>Depth-based differentiation of microbial function through sediment-hosted aquifers and enrichment of novel symbionts in the deep terrestrial subsurface.</title>
        <authorList>
            <person name="Probst A.J."/>
            <person name="Ladd B."/>
            <person name="Jarett J.K."/>
            <person name="Geller-Mcgrath D.E."/>
            <person name="Sieber C.M."/>
            <person name="Emerson J.B."/>
            <person name="Anantharaman K."/>
            <person name="Thomas B.C."/>
            <person name="Malmstrom R."/>
            <person name="Stieglmeier M."/>
            <person name="Klingl A."/>
            <person name="Woyke T."/>
            <person name="Ryan C.M."/>
            <person name="Banfield J.F."/>
        </authorList>
    </citation>
    <scope>NUCLEOTIDE SEQUENCE [LARGE SCALE GENOMIC DNA]</scope>
    <source>
        <strain evidence="8">CG_4_10_14_0_8_um_filter_42_10</strain>
    </source>
</reference>
<evidence type="ECO:0000256" key="1">
    <source>
        <dbReference type="ARBA" id="ARBA00001917"/>
    </source>
</evidence>